<dbReference type="InterPro" id="IPR036908">
    <property type="entry name" value="RlpA-like_sf"/>
</dbReference>
<dbReference type="EC" id="4.2.2.n1" evidence="2"/>
<dbReference type="PANTHER" id="PTHR30124:SF0">
    <property type="entry name" value="MEMBRANE-BOUND LYTIC MUREIN TRANSGLYCOSYLASE A"/>
    <property type="match status" value="1"/>
</dbReference>
<dbReference type="Proteomes" id="UP000584642">
    <property type="component" value="Unassembled WGS sequence"/>
</dbReference>
<comment type="catalytic activity">
    <reaction evidence="1">
        <text>Exolytic cleavage of the (1-&gt;4)-beta-glycosidic linkage between N-acetylmuramic acid (MurNAc) and N-acetylglucosamine (GlcNAc) residues in peptidoglycan, from either the reducing or the non-reducing ends of the peptidoglycan chains, with concomitant formation of a 1,6-anhydrobond in the MurNAc residue.</text>
        <dbReference type="EC" id="4.2.2.n1"/>
    </reaction>
</comment>
<evidence type="ECO:0000256" key="6">
    <source>
        <dbReference type="SAM" id="SignalP"/>
    </source>
</evidence>
<dbReference type="RefSeq" id="WP_180280116.1">
    <property type="nucleotide sequence ID" value="NZ_JABFDB010000001.1"/>
</dbReference>
<sequence>MAACVGGGVMRALGLCATLVLGACAGQPTVSGMRDPAHRPSLDQVAPDFRSLAGWVDDDHSQAVPALHRTCWWVDRQPAEKPMGDHPAAGIVGDWKPVCTAARALPSGDPETARVFFETHFRPVALTAAEDGLFTGYYEPMLRGSWTRTERYNVPIYRMPPRGKNGLPSRARIAAGALAGRGLELLWVDDAIDAFFLEIQGSGRVLMADGSVIGLSYAGQNGHSYFPIGRHLIDEGYATREEMSLQFIRQWLHAHPGEARRVTNLNPSYVFFKVRTEGEPRGARGMELTAGRSLAVDPDFVPIGPPLWLELKEAPVPGGAIRRLVLAQDTGGAIKGAVRGDLFWGSGTEAEAGAGTMKARGRYTLLVPRATTVQTAQRR</sequence>
<feature type="chain" id="PRO_5046443537" description="peptidoglycan lytic exotransglycosylase" evidence="6">
    <location>
        <begin position="26"/>
        <end position="379"/>
    </location>
</feature>
<dbReference type="InterPro" id="IPR005300">
    <property type="entry name" value="MltA_B"/>
</dbReference>
<protein>
    <recommendedName>
        <fullName evidence="2">peptidoglycan lytic exotransglycosylase</fullName>
        <ecNumber evidence="2">4.2.2.n1</ecNumber>
    </recommendedName>
    <alternativeName>
        <fullName evidence="5">Murein hydrolase A</fullName>
    </alternativeName>
</protein>
<evidence type="ECO:0000256" key="5">
    <source>
        <dbReference type="ARBA" id="ARBA00030918"/>
    </source>
</evidence>
<accession>A0ABX2T511</accession>
<dbReference type="PANTHER" id="PTHR30124">
    <property type="entry name" value="MEMBRANE-BOUND LYTIC MUREIN TRANSGLYCOSYLASE A"/>
    <property type="match status" value="1"/>
</dbReference>
<keyword evidence="9" id="KW-1185">Reference proteome</keyword>
<dbReference type="InterPro" id="IPR026044">
    <property type="entry name" value="MltA"/>
</dbReference>
<evidence type="ECO:0000256" key="4">
    <source>
        <dbReference type="ARBA" id="ARBA00023316"/>
    </source>
</evidence>
<dbReference type="EMBL" id="JABFDB010000001">
    <property type="protein sequence ID" value="NYZ18366.1"/>
    <property type="molecule type" value="Genomic_DNA"/>
</dbReference>
<dbReference type="PIRSF" id="PIRSF019422">
    <property type="entry name" value="MltA"/>
    <property type="match status" value="1"/>
</dbReference>
<keyword evidence="6" id="KW-0732">Signal</keyword>
<dbReference type="CDD" id="cd14485">
    <property type="entry name" value="mltA_like_LT_A"/>
    <property type="match status" value="1"/>
</dbReference>
<dbReference type="Pfam" id="PF03562">
    <property type="entry name" value="MltA"/>
    <property type="match status" value="1"/>
</dbReference>
<gene>
    <name evidence="8" type="ORF">HND93_01475</name>
</gene>
<name>A0ABX2T511_9PROT</name>
<evidence type="ECO:0000256" key="2">
    <source>
        <dbReference type="ARBA" id="ARBA00012587"/>
    </source>
</evidence>
<dbReference type="Gene3D" id="2.40.240.50">
    <property type="entry name" value="Barwin-like endoglucanases"/>
    <property type="match status" value="1"/>
</dbReference>
<feature type="domain" description="Lytic transglycosylase MltA" evidence="7">
    <location>
        <begin position="141"/>
        <end position="273"/>
    </location>
</feature>
<comment type="caution">
    <text evidence="8">The sequence shown here is derived from an EMBL/GenBank/DDBJ whole genome shotgun (WGS) entry which is preliminary data.</text>
</comment>
<dbReference type="SMART" id="SM00925">
    <property type="entry name" value="MltA"/>
    <property type="match status" value="1"/>
</dbReference>
<dbReference type="CDD" id="cd14668">
    <property type="entry name" value="mlta_B"/>
    <property type="match status" value="1"/>
</dbReference>
<dbReference type="SUPFAM" id="SSF50685">
    <property type="entry name" value="Barwin-like endoglucanases"/>
    <property type="match status" value="1"/>
</dbReference>
<dbReference type="Pfam" id="PF06725">
    <property type="entry name" value="3D"/>
    <property type="match status" value="1"/>
</dbReference>
<keyword evidence="3" id="KW-0456">Lyase</keyword>
<feature type="signal peptide" evidence="6">
    <location>
        <begin position="1"/>
        <end position="25"/>
    </location>
</feature>
<dbReference type="Gene3D" id="2.40.40.10">
    <property type="entry name" value="RlpA-like domain"/>
    <property type="match status" value="1"/>
</dbReference>
<organism evidence="8 9">
    <name type="scientific">Azospirillum oleiclasticum</name>
    <dbReference type="NCBI Taxonomy" id="2735135"/>
    <lineage>
        <taxon>Bacteria</taxon>
        <taxon>Pseudomonadati</taxon>
        <taxon>Pseudomonadota</taxon>
        <taxon>Alphaproteobacteria</taxon>
        <taxon>Rhodospirillales</taxon>
        <taxon>Azospirillaceae</taxon>
        <taxon>Azospirillum</taxon>
    </lineage>
</organism>
<evidence type="ECO:0000256" key="1">
    <source>
        <dbReference type="ARBA" id="ARBA00001420"/>
    </source>
</evidence>
<proteinExistence type="predicted"/>
<evidence type="ECO:0000259" key="7">
    <source>
        <dbReference type="SMART" id="SM00925"/>
    </source>
</evidence>
<evidence type="ECO:0000313" key="8">
    <source>
        <dbReference type="EMBL" id="NYZ18366.1"/>
    </source>
</evidence>
<evidence type="ECO:0000256" key="3">
    <source>
        <dbReference type="ARBA" id="ARBA00023239"/>
    </source>
</evidence>
<reference evidence="8 9" key="1">
    <citation type="submission" date="2020-05" db="EMBL/GenBank/DDBJ databases">
        <title>Azospirillum oleiclasticum sp. nov, a nitrogen-fixing and heavy crude oil-emulsifying bacterium isolated from the crude oil of Yumen Oilfield.</title>
        <authorList>
            <person name="Wu D."/>
            <person name="Cai M."/>
            <person name="Zhang X."/>
        </authorList>
    </citation>
    <scope>NUCLEOTIDE SEQUENCE [LARGE SCALE GENOMIC DNA]</scope>
    <source>
        <strain evidence="8 9">ROY-1-1-2</strain>
    </source>
</reference>
<keyword evidence="4" id="KW-0961">Cell wall biogenesis/degradation</keyword>
<dbReference type="InterPro" id="IPR010611">
    <property type="entry name" value="3D_dom"/>
</dbReference>
<evidence type="ECO:0000313" key="9">
    <source>
        <dbReference type="Proteomes" id="UP000584642"/>
    </source>
</evidence>